<dbReference type="GO" id="GO:0005737">
    <property type="term" value="C:cytoplasm"/>
    <property type="evidence" value="ECO:0007669"/>
    <property type="project" value="TreeGrafter"/>
</dbReference>
<evidence type="ECO:0000259" key="3">
    <source>
        <dbReference type="PROSITE" id="PS50211"/>
    </source>
</evidence>
<proteinExistence type="inferred from homology"/>
<dbReference type="InterPro" id="IPR018307">
    <property type="entry name" value="ABL9/DENND6_dom"/>
</dbReference>
<dbReference type="Proteomes" id="UP001338582">
    <property type="component" value="Chromosome 1"/>
</dbReference>
<accession>A0AAX4H3N4</accession>
<evidence type="ECO:0000313" key="5">
    <source>
        <dbReference type="Proteomes" id="UP001338582"/>
    </source>
</evidence>
<dbReference type="GeneID" id="88171460"/>
<dbReference type="PANTHER" id="PTHR31017:SF1">
    <property type="entry name" value="LATE SECRETORY PATHWAY PROTEIN AVL9 HOMOLOG"/>
    <property type="match status" value="1"/>
</dbReference>
<dbReference type="PROSITE" id="PS50211">
    <property type="entry name" value="DENN"/>
    <property type="match status" value="1"/>
</dbReference>
<evidence type="ECO:0000313" key="4">
    <source>
        <dbReference type="EMBL" id="WPK23164.1"/>
    </source>
</evidence>
<feature type="region of interest" description="Disordered" evidence="2">
    <location>
        <begin position="644"/>
        <end position="692"/>
    </location>
</feature>
<organism evidence="4 5">
    <name type="scientific">Australozyma saopauloensis</name>
    <dbReference type="NCBI Taxonomy" id="291208"/>
    <lineage>
        <taxon>Eukaryota</taxon>
        <taxon>Fungi</taxon>
        <taxon>Dikarya</taxon>
        <taxon>Ascomycota</taxon>
        <taxon>Saccharomycotina</taxon>
        <taxon>Pichiomycetes</taxon>
        <taxon>Metschnikowiaceae</taxon>
        <taxon>Australozyma</taxon>
    </lineage>
</organism>
<evidence type="ECO:0000256" key="2">
    <source>
        <dbReference type="SAM" id="MobiDB-lite"/>
    </source>
</evidence>
<dbReference type="InterPro" id="IPR037516">
    <property type="entry name" value="Tripartite_DENN"/>
</dbReference>
<dbReference type="Pfam" id="PF09794">
    <property type="entry name" value="Avl9"/>
    <property type="match status" value="1"/>
</dbReference>
<keyword evidence="5" id="KW-1185">Reference proteome</keyword>
<dbReference type="EMBL" id="CP138894">
    <property type="protein sequence ID" value="WPK23164.1"/>
    <property type="molecule type" value="Genomic_DNA"/>
</dbReference>
<name>A0AAX4H3N4_9ASCO</name>
<dbReference type="KEGG" id="asau:88171460"/>
<dbReference type="PANTHER" id="PTHR31017">
    <property type="entry name" value="LATE SECRETORY PATHWAY PROTEIN AVL9-RELATED"/>
    <property type="match status" value="1"/>
</dbReference>
<protein>
    <recommendedName>
        <fullName evidence="3">UDENN domain-containing protein</fullName>
    </recommendedName>
</protein>
<dbReference type="RefSeq" id="XP_062875551.1">
    <property type="nucleotide sequence ID" value="XM_063019481.1"/>
</dbReference>
<gene>
    <name evidence="4" type="ORF">PUMCH_000391</name>
</gene>
<reference evidence="4 5" key="1">
    <citation type="submission" date="2023-10" db="EMBL/GenBank/DDBJ databases">
        <title>Draft Genome Sequence of Candida saopaulonensis from a very Premature Infant with Sepsis.</title>
        <authorList>
            <person name="Ning Y."/>
            <person name="Dai R."/>
            <person name="Xiao M."/>
            <person name="Xu Y."/>
            <person name="Yan Q."/>
            <person name="Zhang L."/>
        </authorList>
    </citation>
    <scope>NUCLEOTIDE SEQUENCE [LARGE SCALE GENOMIC DNA]</scope>
    <source>
        <strain evidence="4 5">19XY460</strain>
    </source>
</reference>
<dbReference type="InterPro" id="IPR051731">
    <property type="entry name" value="DENND11/AVL9_GEFs"/>
</dbReference>
<evidence type="ECO:0000256" key="1">
    <source>
        <dbReference type="ARBA" id="ARBA00038178"/>
    </source>
</evidence>
<dbReference type="AlphaFoldDB" id="A0AAX4H3N4"/>
<comment type="similarity">
    <text evidence="1">Belongs to the AVL9 family.</text>
</comment>
<feature type="domain" description="UDENN" evidence="3">
    <location>
        <begin position="139"/>
        <end position="609"/>
    </location>
</feature>
<sequence>MADSGDSRKKPDYDIDPNQLRPLHIAKRGEAAKLKLAGLSEFVCRPMRLGLGVTTAQKRLSSSDKASLHTIDRTIDSVSDRSSEISMLSRLSRKLVSSAPNPDQLSTTNSSPIQVKNVAAPLLPRKISTDPSGILEMVFAICLVDFHHVRGPEVLWWRSNYLPELNSDHKLFRHLPFQALPDGSHLFEETFSNFNLVYDFRSQSSLDDRKDIDHFQGNPNHLETLFGCSCVRQIKTTDMSQEEVARNKDITRSIVQKAVVVITRKQPIFTKVKEKLSIITQTFFEQKDFEDFALLDSLFDNLNGTFKLGEDEQPLSIKRPQTLSSLEDLLREQRYEEQEEYFVNLNLRGILFQFKTDMLVILKALFLEKKVMVYSSNDLELLTQFQNNMIALIPNLLKNLDLCGSPLCDYKEKHSPLSKPTSLKTNDRMSMLRFFGLPLQIFSTKGSFWNPYLPLQQIDELAADSLMVGCSNLIIANQLETFKIDVLVNLDDSTVSHPVGKSEDLKLSSMDKKFMSVLLSTTQQEDGYIGSDDYIRYQFEDYIRSLLSTTKLHNYTEKFSCLPPGFDIVENPNLGNIRNFGSSFHELWTSTKNYEIWNATCDDMVFNFHLPVHIAAELPNQDSSYLSGIISTFKKTRVVSKLSEKTSSSTSRGKEPQKFISKVADESQDNSSDQQENESSEPKSYWNWGFKK</sequence>